<dbReference type="Pfam" id="PF00903">
    <property type="entry name" value="Glyoxalase"/>
    <property type="match status" value="1"/>
</dbReference>
<dbReference type="InterPro" id="IPR037523">
    <property type="entry name" value="VOC_core"/>
</dbReference>
<evidence type="ECO:0000313" key="2">
    <source>
        <dbReference type="EMBL" id="AYC30737.1"/>
    </source>
</evidence>
<dbReference type="CDD" id="cd06587">
    <property type="entry name" value="VOC"/>
    <property type="match status" value="1"/>
</dbReference>
<dbReference type="AlphaFoldDB" id="A0A385YXU8"/>
<evidence type="ECO:0000259" key="1">
    <source>
        <dbReference type="PROSITE" id="PS51819"/>
    </source>
</evidence>
<accession>A0A385YXU8</accession>
<dbReference type="SUPFAM" id="SSF54593">
    <property type="entry name" value="Glyoxalase/Bleomycin resistance protein/Dihydroxybiphenyl dioxygenase"/>
    <property type="match status" value="1"/>
</dbReference>
<dbReference type="PROSITE" id="PS51819">
    <property type="entry name" value="VOC"/>
    <property type="match status" value="1"/>
</dbReference>
<dbReference type="KEGG" id="paek:D3873_00920"/>
<dbReference type="Gene3D" id="3.10.180.10">
    <property type="entry name" value="2,3-Dihydroxybiphenyl 1,2-Dioxygenase, domain 1"/>
    <property type="match status" value="1"/>
</dbReference>
<keyword evidence="3" id="KW-1185">Reference proteome</keyword>
<gene>
    <name evidence="2" type="ORF">D3873_00920</name>
</gene>
<evidence type="ECO:0000313" key="3">
    <source>
        <dbReference type="Proteomes" id="UP000265725"/>
    </source>
</evidence>
<dbReference type="EMBL" id="CP032418">
    <property type="protein sequence ID" value="AYC30737.1"/>
    <property type="molecule type" value="Genomic_DNA"/>
</dbReference>
<dbReference type="Proteomes" id="UP000265725">
    <property type="component" value="Chromosome"/>
</dbReference>
<sequence length="125" mass="14019">MEMMITSIGQIGIVAKDFARAVDFYETKLELPLIVNLGNLALFQCGDVRLLLSEPESAAFESASSVLYLNVENIEEAYEKYQEQGIEFTDTPHMVGKLGNTETWMVFFRDTEDNVLALMSEVLVA</sequence>
<dbReference type="InterPro" id="IPR004360">
    <property type="entry name" value="Glyas_Fos-R_dOase_dom"/>
</dbReference>
<proteinExistence type="predicted"/>
<name>A0A385YXU8_9BACL</name>
<reference evidence="3" key="1">
    <citation type="submission" date="2018-09" db="EMBL/GenBank/DDBJ databases">
        <authorList>
            <person name="Zhu H."/>
        </authorList>
    </citation>
    <scope>NUCLEOTIDE SEQUENCE [LARGE SCALE GENOMIC DNA]</scope>
    <source>
        <strain evidence="3">K2R23-3</strain>
    </source>
</reference>
<feature type="domain" description="VOC" evidence="1">
    <location>
        <begin position="7"/>
        <end position="121"/>
    </location>
</feature>
<dbReference type="InterPro" id="IPR029068">
    <property type="entry name" value="Glyas_Bleomycin-R_OHBP_Dase"/>
</dbReference>
<organism evidence="2 3">
    <name type="scientific">Paenisporosarcina cavernae</name>
    <dbReference type="NCBI Taxonomy" id="2320858"/>
    <lineage>
        <taxon>Bacteria</taxon>
        <taxon>Bacillati</taxon>
        <taxon>Bacillota</taxon>
        <taxon>Bacilli</taxon>
        <taxon>Bacillales</taxon>
        <taxon>Caryophanaceae</taxon>
        <taxon>Paenisporosarcina</taxon>
    </lineage>
</organism>
<protein>
    <submittedName>
        <fullName evidence="2">VOC family protein</fullName>
    </submittedName>
</protein>
<dbReference type="OrthoDB" id="9804944at2"/>